<dbReference type="GO" id="GO:0003723">
    <property type="term" value="F:RNA binding"/>
    <property type="evidence" value="ECO:0007669"/>
    <property type="project" value="UniProtKB-UniRule"/>
</dbReference>
<feature type="compositionally biased region" description="Basic and acidic residues" evidence="4">
    <location>
        <begin position="67"/>
        <end position="89"/>
    </location>
</feature>
<dbReference type="Proteomes" id="UP000054851">
    <property type="component" value="Unassembled WGS sequence"/>
</dbReference>
<dbReference type="GO" id="GO:0045974">
    <property type="term" value="P:regulation of translation, ncRNA-mediated"/>
    <property type="evidence" value="ECO:0007669"/>
    <property type="project" value="TreeGrafter"/>
</dbReference>
<keyword evidence="1 3" id="KW-0694">RNA-binding</keyword>
<comment type="subunit">
    <text evidence="3">Homohexamer.</text>
</comment>
<sequence length="89" mass="10297">MSEAAPNPQNEFLNVLRKEHKRVSVFLVNGIKLTGHIQSFDSYMVYLNSTTGAQGIFKHAISTISEDQGRTHRPERPERHERPERRSHE</sequence>
<comment type="function">
    <text evidence="3">RNA chaperone that binds small regulatory RNA (sRNAs) and mRNAs to facilitate mRNA translational regulation in response to envelope stress, environmental stress and changes in metabolite concentrations. Also binds with high specificity to tRNAs.</text>
</comment>
<evidence type="ECO:0000256" key="2">
    <source>
        <dbReference type="ARBA" id="ARBA00023016"/>
    </source>
</evidence>
<dbReference type="SUPFAM" id="SSF50182">
    <property type="entry name" value="Sm-like ribonucleoproteins"/>
    <property type="match status" value="1"/>
</dbReference>
<dbReference type="PANTHER" id="PTHR34772:SF1">
    <property type="entry name" value="RNA-BINDING PROTEIN HFQ"/>
    <property type="match status" value="1"/>
</dbReference>
<dbReference type="STRING" id="1777140.AWB79_00700"/>
<dbReference type="InterPro" id="IPR010920">
    <property type="entry name" value="LSM_dom_sf"/>
</dbReference>
<comment type="similarity">
    <text evidence="3">Belongs to the Hfq family.</text>
</comment>
<dbReference type="PROSITE" id="PS52002">
    <property type="entry name" value="SM"/>
    <property type="match status" value="1"/>
</dbReference>
<keyword evidence="7" id="KW-1185">Reference proteome</keyword>
<feature type="region of interest" description="Disordered" evidence="4">
    <location>
        <begin position="63"/>
        <end position="89"/>
    </location>
</feature>
<evidence type="ECO:0000313" key="7">
    <source>
        <dbReference type="Proteomes" id="UP000054851"/>
    </source>
</evidence>
<dbReference type="InterPro" id="IPR047575">
    <property type="entry name" value="Sm"/>
</dbReference>
<proteinExistence type="inferred from homology"/>
<dbReference type="GO" id="GO:0005829">
    <property type="term" value="C:cytosol"/>
    <property type="evidence" value="ECO:0007669"/>
    <property type="project" value="TreeGrafter"/>
</dbReference>
<evidence type="ECO:0000256" key="3">
    <source>
        <dbReference type="HAMAP-Rule" id="MF_00436"/>
    </source>
</evidence>
<comment type="caution">
    <text evidence="6">The sequence shown here is derived from an EMBL/GenBank/DDBJ whole genome shotgun (WGS) entry which is preliminary data.</text>
</comment>
<keyword evidence="2 3" id="KW-0346">Stress response</keyword>
<dbReference type="GO" id="GO:0006355">
    <property type="term" value="P:regulation of DNA-templated transcription"/>
    <property type="evidence" value="ECO:0007669"/>
    <property type="project" value="InterPro"/>
</dbReference>
<evidence type="ECO:0000313" key="6">
    <source>
        <dbReference type="EMBL" id="SAK43629.1"/>
    </source>
</evidence>
<feature type="domain" description="Sm" evidence="5">
    <location>
        <begin position="10"/>
        <end position="70"/>
    </location>
</feature>
<dbReference type="InterPro" id="IPR005001">
    <property type="entry name" value="Hfq"/>
</dbReference>
<evidence type="ECO:0000256" key="4">
    <source>
        <dbReference type="SAM" id="MobiDB-lite"/>
    </source>
</evidence>
<reference evidence="6" key="1">
    <citation type="submission" date="2016-01" db="EMBL/GenBank/DDBJ databases">
        <authorList>
            <person name="Peeters C."/>
        </authorList>
    </citation>
    <scope>NUCLEOTIDE SEQUENCE</scope>
    <source>
        <strain evidence="6">LMG 29322</strain>
    </source>
</reference>
<dbReference type="EMBL" id="FCOA02000002">
    <property type="protein sequence ID" value="SAK43629.1"/>
    <property type="molecule type" value="Genomic_DNA"/>
</dbReference>
<evidence type="ECO:0000259" key="5">
    <source>
        <dbReference type="PROSITE" id="PS52002"/>
    </source>
</evidence>
<protein>
    <recommendedName>
        <fullName evidence="3">RNA-binding protein Hfq</fullName>
    </recommendedName>
</protein>
<dbReference type="CDD" id="cd01716">
    <property type="entry name" value="Hfq"/>
    <property type="match status" value="1"/>
</dbReference>
<evidence type="ECO:0000256" key="1">
    <source>
        <dbReference type="ARBA" id="ARBA00022884"/>
    </source>
</evidence>
<dbReference type="HAMAP" id="MF_00436">
    <property type="entry name" value="Hfq"/>
    <property type="match status" value="1"/>
</dbReference>
<dbReference type="NCBIfam" id="TIGR02383">
    <property type="entry name" value="Hfq"/>
    <property type="match status" value="1"/>
</dbReference>
<organism evidence="6 7">
    <name type="scientific">Caballeronia hypogeia</name>
    <dbReference type="NCBI Taxonomy" id="1777140"/>
    <lineage>
        <taxon>Bacteria</taxon>
        <taxon>Pseudomonadati</taxon>
        <taxon>Pseudomonadota</taxon>
        <taxon>Betaproteobacteria</taxon>
        <taxon>Burkholderiales</taxon>
        <taxon>Burkholderiaceae</taxon>
        <taxon>Caballeronia</taxon>
    </lineage>
</organism>
<dbReference type="Pfam" id="PF17209">
    <property type="entry name" value="Hfq"/>
    <property type="match status" value="1"/>
</dbReference>
<gene>
    <name evidence="3" type="primary">hfq</name>
    <name evidence="6" type="ORF">AWB79_00700</name>
</gene>
<accession>A0A157ZDX0</accession>
<dbReference type="OrthoDB" id="8970554at2"/>
<dbReference type="Gene3D" id="2.30.30.100">
    <property type="match status" value="1"/>
</dbReference>
<name>A0A157ZDX0_9BURK</name>
<dbReference type="AlphaFoldDB" id="A0A157ZDX0"/>
<dbReference type="PANTHER" id="PTHR34772">
    <property type="entry name" value="RNA-BINDING PROTEIN HFQ"/>
    <property type="match status" value="1"/>
</dbReference>
<dbReference type="RefSeq" id="WP_061166005.1">
    <property type="nucleotide sequence ID" value="NZ_FCOA02000002.1"/>
</dbReference>
<dbReference type="GO" id="GO:0043487">
    <property type="term" value="P:regulation of RNA stability"/>
    <property type="evidence" value="ECO:0007669"/>
    <property type="project" value="TreeGrafter"/>
</dbReference>